<proteinExistence type="predicted"/>
<reference evidence="1 2" key="1">
    <citation type="submission" date="2020-07" db="EMBL/GenBank/DDBJ databases">
        <title>Sequencing the genomes of 1000 actinobacteria strains.</title>
        <authorList>
            <person name="Klenk H.-P."/>
        </authorList>
    </citation>
    <scope>NUCLEOTIDE SEQUENCE [LARGE SCALE GENOMIC DNA]</scope>
    <source>
        <strain evidence="1 2">DSM 45876</strain>
    </source>
</reference>
<dbReference type="PANTHER" id="PTHR32011">
    <property type="entry name" value="OS08G0472400 PROTEIN"/>
    <property type="match status" value="1"/>
</dbReference>
<dbReference type="AlphaFoldDB" id="A0A7Y9X026"/>
<gene>
    <name evidence="1" type="ORF">HNR22_002449</name>
</gene>
<organism evidence="1 2">
    <name type="scientific">Micromonospora jinlongensis</name>
    <dbReference type="NCBI Taxonomy" id="1287877"/>
    <lineage>
        <taxon>Bacteria</taxon>
        <taxon>Bacillati</taxon>
        <taxon>Actinomycetota</taxon>
        <taxon>Actinomycetes</taxon>
        <taxon>Micromonosporales</taxon>
        <taxon>Micromonosporaceae</taxon>
        <taxon>Micromonospora</taxon>
    </lineage>
</organism>
<evidence type="ECO:0000313" key="1">
    <source>
        <dbReference type="EMBL" id="NYH42722.1"/>
    </source>
</evidence>
<sequence length="206" mass="23165">MGKFLHRFRKVDRSEPAPGLNPEGTALGLAAARRLRELGHIKIQRGLTEAELARVEHTFGFQFADDHRAFLVAGLPTGPSWPDWRRGDQSALRDRLAWPADGVLFDVEHNGYWHGSWGERPSNRREAVAAAKPYLQNVPQMVPVFGHRFLPSGRGSYGHPVLSMYQTDIIYYGDDLEDYIHSEFGGPAPDRGQEPQATVAFWGDFL</sequence>
<name>A0A7Y9X026_9ACTN</name>
<dbReference type="PANTHER" id="PTHR32011:SF2">
    <property type="entry name" value="OS08G0472400 PROTEIN"/>
    <property type="match status" value="1"/>
</dbReference>
<dbReference type="EMBL" id="JACCHK010000001">
    <property type="protein sequence ID" value="NYH42722.1"/>
    <property type="molecule type" value="Genomic_DNA"/>
</dbReference>
<comment type="caution">
    <text evidence="1">The sequence shown here is derived from an EMBL/GenBank/DDBJ whole genome shotgun (WGS) entry which is preliminary data.</text>
</comment>
<accession>A0A7Y9X026</accession>
<keyword evidence="2" id="KW-1185">Reference proteome</keyword>
<evidence type="ECO:0008006" key="3">
    <source>
        <dbReference type="Google" id="ProtNLM"/>
    </source>
</evidence>
<evidence type="ECO:0000313" key="2">
    <source>
        <dbReference type="Proteomes" id="UP000523545"/>
    </source>
</evidence>
<protein>
    <recommendedName>
        <fullName evidence="3">SMI1 / KNR4 family (SUKH-1)</fullName>
    </recommendedName>
</protein>
<dbReference type="RefSeq" id="WP_343059796.1">
    <property type="nucleotide sequence ID" value="NZ_JACCHK010000001.1"/>
</dbReference>
<dbReference type="Proteomes" id="UP000523545">
    <property type="component" value="Unassembled WGS sequence"/>
</dbReference>